<evidence type="ECO:0000313" key="5">
    <source>
        <dbReference type="EMBL" id="QQP92898.1"/>
    </source>
</evidence>
<dbReference type="GO" id="GO:0032259">
    <property type="term" value="P:methylation"/>
    <property type="evidence" value="ECO:0007669"/>
    <property type="project" value="UniProtKB-KW"/>
</dbReference>
<dbReference type="PANTHER" id="PTHR43464">
    <property type="entry name" value="METHYLTRANSFERASE"/>
    <property type="match status" value="1"/>
</dbReference>
<dbReference type="PANTHER" id="PTHR43464:SF19">
    <property type="entry name" value="UBIQUINONE BIOSYNTHESIS O-METHYLTRANSFERASE, MITOCHONDRIAL"/>
    <property type="match status" value="1"/>
</dbReference>
<dbReference type="RefSeq" id="WP_201082155.1">
    <property type="nucleotide sequence ID" value="NZ_CP067421.1"/>
</dbReference>
<keyword evidence="3" id="KW-0949">S-adenosyl-L-methionine</keyword>
<accession>A0ABX7BHX7</accession>
<dbReference type="CDD" id="cd02440">
    <property type="entry name" value="AdoMet_MTases"/>
    <property type="match status" value="1"/>
</dbReference>
<evidence type="ECO:0000256" key="1">
    <source>
        <dbReference type="ARBA" id="ARBA00022603"/>
    </source>
</evidence>
<evidence type="ECO:0000313" key="6">
    <source>
        <dbReference type="Proteomes" id="UP000595197"/>
    </source>
</evidence>
<keyword evidence="1 5" id="KW-0489">Methyltransferase</keyword>
<dbReference type="GO" id="GO:0008168">
    <property type="term" value="F:methyltransferase activity"/>
    <property type="evidence" value="ECO:0007669"/>
    <property type="project" value="UniProtKB-KW"/>
</dbReference>
<dbReference type="EMBL" id="CP067421">
    <property type="protein sequence ID" value="QQP92898.1"/>
    <property type="molecule type" value="Genomic_DNA"/>
</dbReference>
<keyword evidence="6" id="KW-1185">Reference proteome</keyword>
<dbReference type="Gene3D" id="3.40.50.150">
    <property type="entry name" value="Vaccinia Virus protein VP39"/>
    <property type="match status" value="1"/>
</dbReference>
<dbReference type="Proteomes" id="UP000595197">
    <property type="component" value="Plasmid pTT6-1"/>
</dbReference>
<gene>
    <name evidence="5" type="ORF">IGS68_31155</name>
</gene>
<name>A0ABX7BHX7_9PROT</name>
<feature type="domain" description="Methyltransferase type 11" evidence="4">
    <location>
        <begin position="36"/>
        <end position="129"/>
    </location>
</feature>
<reference evidence="5" key="1">
    <citation type="submission" date="2021-02" db="EMBL/GenBank/DDBJ databases">
        <title>Skermanella TT6 skin isolate.</title>
        <authorList>
            <person name="Lee K."/>
            <person name="Ganzorig M."/>
        </authorList>
    </citation>
    <scope>NUCLEOTIDE SEQUENCE</scope>
    <source>
        <strain evidence="5">TT6</strain>
    </source>
</reference>
<dbReference type="Pfam" id="PF08241">
    <property type="entry name" value="Methyltransf_11"/>
    <property type="match status" value="1"/>
</dbReference>
<organism evidence="5 6">
    <name type="scientific">Skermanella cutis</name>
    <dbReference type="NCBI Taxonomy" id="2775420"/>
    <lineage>
        <taxon>Bacteria</taxon>
        <taxon>Pseudomonadati</taxon>
        <taxon>Pseudomonadota</taxon>
        <taxon>Alphaproteobacteria</taxon>
        <taxon>Rhodospirillales</taxon>
        <taxon>Azospirillaceae</taxon>
        <taxon>Skermanella</taxon>
    </lineage>
</organism>
<protein>
    <submittedName>
        <fullName evidence="5">Class I SAM-dependent methyltransferase</fullName>
    </submittedName>
</protein>
<proteinExistence type="predicted"/>
<keyword evidence="2" id="KW-0808">Transferase</keyword>
<sequence>MEFFDEFRTAEAYCLHLMHSHAYKEAAGLVPAGRVLDLGCNNGYGSYELSRHGHRVVGVDVSAEALDDARRRFNADNLEYRQVSGQDLPFEADSFDLITSFQVIEHIVEMEPYLREIRRVLKPGGLAVFTTPNARIRLDPGMQPWNRFHVQEFTPEHLKETVTPFFADVTIRGLYASEELYATEFNRCQRALKQARETQRAAPTAAQPVHEPIRDAIAAAVKAVLPARAVEYIRTRRDGAPARNGSAEGTLASADKERLARGSIFYREDGLDKALDLMAVCRR</sequence>
<evidence type="ECO:0000259" key="4">
    <source>
        <dbReference type="Pfam" id="PF08241"/>
    </source>
</evidence>
<keyword evidence="5" id="KW-0614">Plasmid</keyword>
<dbReference type="InterPro" id="IPR013216">
    <property type="entry name" value="Methyltransf_11"/>
</dbReference>
<evidence type="ECO:0000256" key="2">
    <source>
        <dbReference type="ARBA" id="ARBA00022679"/>
    </source>
</evidence>
<dbReference type="InterPro" id="IPR029063">
    <property type="entry name" value="SAM-dependent_MTases_sf"/>
</dbReference>
<geneLocation type="plasmid" evidence="5 6">
    <name>pTT6-1</name>
</geneLocation>
<dbReference type="SUPFAM" id="SSF53335">
    <property type="entry name" value="S-adenosyl-L-methionine-dependent methyltransferases"/>
    <property type="match status" value="1"/>
</dbReference>
<evidence type="ECO:0000256" key="3">
    <source>
        <dbReference type="ARBA" id="ARBA00022691"/>
    </source>
</evidence>